<evidence type="ECO:0000256" key="2">
    <source>
        <dbReference type="ARBA" id="ARBA00023002"/>
    </source>
</evidence>
<evidence type="ECO:0000313" key="7">
    <source>
        <dbReference type="Proteomes" id="UP001497392"/>
    </source>
</evidence>
<dbReference type="PRINTS" id="PR00080">
    <property type="entry name" value="SDRFAMILY"/>
</dbReference>
<comment type="catalytic activity">
    <reaction evidence="4">
        <text>a (2E,4E)-dienoyl-CoA + NADPH + H(+) = a 4,5-saturated-(3E)-enoyl-CoA + NADP(+)</text>
        <dbReference type="Rhea" id="RHEA:45912"/>
        <dbReference type="ChEBI" id="CHEBI:15378"/>
        <dbReference type="ChEBI" id="CHEBI:57783"/>
        <dbReference type="ChEBI" id="CHEBI:58349"/>
        <dbReference type="ChEBI" id="CHEBI:85101"/>
        <dbReference type="ChEBI" id="CHEBI:85493"/>
        <dbReference type="EC" id="1.3.1.124"/>
    </reaction>
</comment>
<reference evidence="6 7" key="1">
    <citation type="submission" date="2024-06" db="EMBL/GenBank/DDBJ databases">
        <authorList>
            <person name="Kraege A."/>
            <person name="Thomma B."/>
        </authorList>
    </citation>
    <scope>NUCLEOTIDE SEQUENCE [LARGE SCALE GENOMIC DNA]</scope>
</reference>
<dbReference type="InterPro" id="IPR036291">
    <property type="entry name" value="NAD(P)-bd_dom_sf"/>
</dbReference>
<comment type="caution">
    <text evidence="6">The sequence shown here is derived from an EMBL/GenBank/DDBJ whole genome shotgun (WGS) entry which is preliminary data.</text>
</comment>
<dbReference type="SUPFAM" id="SSF51735">
    <property type="entry name" value="NAD(P)-binding Rossmann-fold domains"/>
    <property type="match status" value="1"/>
</dbReference>
<evidence type="ECO:0000256" key="4">
    <source>
        <dbReference type="ARBA" id="ARBA00048009"/>
    </source>
</evidence>
<dbReference type="Proteomes" id="UP001497392">
    <property type="component" value="Unassembled WGS sequence"/>
</dbReference>
<keyword evidence="7" id="KW-1185">Reference proteome</keyword>
<gene>
    <name evidence="6" type="primary">g7233</name>
    <name evidence="6" type="ORF">VP750_LOCUS6193</name>
</gene>
<dbReference type="Pfam" id="PF13561">
    <property type="entry name" value="adh_short_C2"/>
    <property type="match status" value="1"/>
</dbReference>
<dbReference type="PRINTS" id="PR00081">
    <property type="entry name" value="GDHRDH"/>
</dbReference>
<dbReference type="Gene3D" id="3.40.50.720">
    <property type="entry name" value="NAD(P)-binding Rossmann-like Domain"/>
    <property type="match status" value="1"/>
</dbReference>
<keyword evidence="2" id="KW-0560">Oxidoreductase</keyword>
<comment type="catalytic activity">
    <reaction evidence="5">
        <text>a (2E,4Z)-dienoyl-CoA + NADPH + H(+) = a 4,5-saturated-(3E)-enoyl-CoA + NADP(+)</text>
        <dbReference type="Rhea" id="RHEA:61892"/>
        <dbReference type="ChEBI" id="CHEBI:15378"/>
        <dbReference type="ChEBI" id="CHEBI:57783"/>
        <dbReference type="ChEBI" id="CHEBI:58349"/>
        <dbReference type="ChEBI" id="CHEBI:85099"/>
        <dbReference type="ChEBI" id="CHEBI:85493"/>
        <dbReference type="EC" id="1.3.1.124"/>
    </reaction>
</comment>
<dbReference type="EC" id="1.3.1.124" evidence="3"/>
<protein>
    <recommendedName>
        <fullName evidence="3">2,4-dienoyl-CoA reductase [(3E)-enoyl-CoA-producing]</fullName>
        <ecNumber evidence="3">1.3.1.124</ecNumber>
    </recommendedName>
</protein>
<organism evidence="6 7">
    <name type="scientific">Coccomyxa viridis</name>
    <dbReference type="NCBI Taxonomy" id="1274662"/>
    <lineage>
        <taxon>Eukaryota</taxon>
        <taxon>Viridiplantae</taxon>
        <taxon>Chlorophyta</taxon>
        <taxon>core chlorophytes</taxon>
        <taxon>Trebouxiophyceae</taxon>
        <taxon>Trebouxiophyceae incertae sedis</taxon>
        <taxon>Coccomyxaceae</taxon>
        <taxon>Coccomyxa</taxon>
    </lineage>
</organism>
<dbReference type="EMBL" id="CAXHTA020000011">
    <property type="protein sequence ID" value="CAL5224534.1"/>
    <property type="molecule type" value="Genomic_DNA"/>
</dbReference>
<dbReference type="PANTHER" id="PTHR43296:SF2">
    <property type="entry name" value="PEROXISOMAL 2,4-DIENOYL-COA REDUCTASE [(3E)-ENOYL-COA-PRODUCING]"/>
    <property type="match status" value="1"/>
</dbReference>
<evidence type="ECO:0000256" key="5">
    <source>
        <dbReference type="ARBA" id="ARBA00048340"/>
    </source>
</evidence>
<dbReference type="InterPro" id="IPR002347">
    <property type="entry name" value="SDR_fam"/>
</dbReference>
<keyword evidence="1" id="KW-0521">NADP</keyword>
<evidence type="ECO:0000256" key="1">
    <source>
        <dbReference type="ARBA" id="ARBA00022857"/>
    </source>
</evidence>
<proteinExistence type="predicted"/>
<dbReference type="InterPro" id="IPR045017">
    <property type="entry name" value="DECR2-like"/>
</dbReference>
<evidence type="ECO:0000313" key="6">
    <source>
        <dbReference type="EMBL" id="CAL5224534.1"/>
    </source>
</evidence>
<name>A0ABP1FZR6_9CHLO</name>
<dbReference type="PANTHER" id="PTHR43296">
    <property type="entry name" value="PEROXISOMAL 2,4-DIENOYL-COA REDUCTASE"/>
    <property type="match status" value="1"/>
</dbReference>
<evidence type="ECO:0000256" key="3">
    <source>
        <dbReference type="ARBA" id="ARBA00026117"/>
    </source>
</evidence>
<sequence>MSASHPPGVSPFKSDILKGQVALVTGGGSGIGFEISCQLGLHGAAVAITGRRQPVLDSAVEAFCSEGINAIGIQGDVRKNQDCERWVEETCAKLGGLDILVNCAAGNFLASAEEISVNGFRTVMEIDTIGTFAMSRAAFPAMRQRGGGRVVNISATLHYGATWWQAHASAAKAAVDSLTRSLALEWGAFGVCVNGIAPGPTGGTAGLSKLAGVDASEDDVNALVASTVPLGKVGSKWDIAIAAVFLCSSAARHLTGDTLVVDGAAWMWREPAVPRKMVSKASRGVEAKSRALGVAPAQRSKL</sequence>
<accession>A0ABP1FZR6</accession>